<dbReference type="GO" id="GO:0003855">
    <property type="term" value="F:3-dehydroquinate dehydratase activity"/>
    <property type="evidence" value="ECO:0007669"/>
    <property type="project" value="UniProtKB-UniRule"/>
</dbReference>
<organism evidence="11">
    <name type="scientific">Caldilineaceae bacterium SB0662_bin_9</name>
    <dbReference type="NCBI Taxonomy" id="2605258"/>
    <lineage>
        <taxon>Bacteria</taxon>
        <taxon>Bacillati</taxon>
        <taxon>Chloroflexota</taxon>
        <taxon>Caldilineae</taxon>
        <taxon>Caldilineales</taxon>
        <taxon>Caldilineaceae</taxon>
    </lineage>
</organism>
<dbReference type="UniPathway" id="UPA00053">
    <property type="reaction ID" value="UER00086"/>
</dbReference>
<evidence type="ECO:0000256" key="1">
    <source>
        <dbReference type="ARBA" id="ARBA00001864"/>
    </source>
</evidence>
<dbReference type="EMBL" id="VXPY01000093">
    <property type="protein sequence ID" value="MYD91252.1"/>
    <property type="molecule type" value="Genomic_DNA"/>
</dbReference>
<comment type="similarity">
    <text evidence="3 7">Belongs to the type-II 3-dehydroquinase family.</text>
</comment>
<dbReference type="GO" id="GO:0019631">
    <property type="term" value="P:quinate catabolic process"/>
    <property type="evidence" value="ECO:0007669"/>
    <property type="project" value="TreeGrafter"/>
</dbReference>
<dbReference type="GO" id="GO:0009073">
    <property type="term" value="P:aromatic amino acid family biosynthetic process"/>
    <property type="evidence" value="ECO:0007669"/>
    <property type="project" value="UniProtKB-KW"/>
</dbReference>
<comment type="catalytic activity">
    <reaction evidence="1 7">
        <text>3-dehydroquinate = 3-dehydroshikimate + H2O</text>
        <dbReference type="Rhea" id="RHEA:21096"/>
        <dbReference type="ChEBI" id="CHEBI:15377"/>
        <dbReference type="ChEBI" id="CHEBI:16630"/>
        <dbReference type="ChEBI" id="CHEBI:32364"/>
        <dbReference type="EC" id="4.2.1.10"/>
    </reaction>
</comment>
<dbReference type="PANTHER" id="PTHR21272">
    <property type="entry name" value="CATABOLIC 3-DEHYDROQUINASE"/>
    <property type="match status" value="1"/>
</dbReference>
<dbReference type="CDD" id="cd00466">
    <property type="entry name" value="DHQase_II"/>
    <property type="match status" value="1"/>
</dbReference>
<protein>
    <recommendedName>
        <fullName evidence="5 7">3-dehydroquinate dehydratase</fullName>
        <shortName evidence="7">3-dehydroquinase</shortName>
        <ecNumber evidence="5 7">4.2.1.10</ecNumber>
    </recommendedName>
    <alternativeName>
        <fullName evidence="7">Type II DHQase</fullName>
    </alternativeName>
</protein>
<evidence type="ECO:0000256" key="5">
    <source>
        <dbReference type="ARBA" id="ARBA00012060"/>
    </source>
</evidence>
<proteinExistence type="inferred from homology"/>
<keyword evidence="7" id="KW-0028">Amino-acid biosynthesis</keyword>
<evidence type="ECO:0000256" key="4">
    <source>
        <dbReference type="ARBA" id="ARBA00011193"/>
    </source>
</evidence>
<dbReference type="HAMAP" id="MF_00169">
    <property type="entry name" value="AroQ"/>
    <property type="match status" value="1"/>
</dbReference>
<dbReference type="InterPro" id="IPR018509">
    <property type="entry name" value="DHquinase_II_CS"/>
</dbReference>
<comment type="caution">
    <text evidence="11">The sequence shown here is derived from an EMBL/GenBank/DDBJ whole genome shotgun (WGS) entry which is preliminary data.</text>
</comment>
<dbReference type="InterPro" id="IPR036441">
    <property type="entry name" value="DHquinase_II_sf"/>
</dbReference>
<gene>
    <name evidence="7 11" type="primary">aroQ</name>
    <name evidence="11" type="ORF">F4Y08_13100</name>
</gene>
<dbReference type="GO" id="GO:0009423">
    <property type="term" value="P:chorismate biosynthetic process"/>
    <property type="evidence" value="ECO:0007669"/>
    <property type="project" value="UniProtKB-UniRule"/>
</dbReference>
<dbReference type="InterPro" id="IPR001874">
    <property type="entry name" value="DHquinase_II"/>
</dbReference>
<dbReference type="GO" id="GO:0008652">
    <property type="term" value="P:amino acid biosynthetic process"/>
    <property type="evidence" value="ECO:0007669"/>
    <property type="project" value="UniProtKB-KW"/>
</dbReference>
<comment type="pathway">
    <text evidence="2 7">Metabolic intermediate biosynthesis; chorismate biosynthesis; chorismate from D-erythrose 4-phosphate and phosphoenolpyruvate: step 3/7.</text>
</comment>
<dbReference type="NCBIfam" id="NF003805">
    <property type="entry name" value="PRK05395.1-2"/>
    <property type="match status" value="1"/>
</dbReference>
<name>A0A6B1DX72_9CHLR</name>
<accession>A0A6B1DX72</accession>
<dbReference type="PROSITE" id="PS01029">
    <property type="entry name" value="DEHYDROQUINASE_II"/>
    <property type="match status" value="1"/>
</dbReference>
<evidence type="ECO:0000313" key="11">
    <source>
        <dbReference type="EMBL" id="MYD91252.1"/>
    </source>
</evidence>
<evidence type="ECO:0000256" key="2">
    <source>
        <dbReference type="ARBA" id="ARBA00004902"/>
    </source>
</evidence>
<dbReference type="NCBIfam" id="TIGR01088">
    <property type="entry name" value="aroQ"/>
    <property type="match status" value="1"/>
</dbReference>
<dbReference type="PANTHER" id="PTHR21272:SF3">
    <property type="entry name" value="CATABOLIC 3-DEHYDROQUINASE"/>
    <property type="match status" value="1"/>
</dbReference>
<comment type="function">
    <text evidence="7">Catalyzes a trans-dehydration via an enolate intermediate.</text>
</comment>
<evidence type="ECO:0000256" key="7">
    <source>
        <dbReference type="HAMAP-Rule" id="MF_00169"/>
    </source>
</evidence>
<evidence type="ECO:0000256" key="9">
    <source>
        <dbReference type="PIRSR" id="PIRSR001399-2"/>
    </source>
</evidence>
<evidence type="ECO:0000256" key="6">
    <source>
        <dbReference type="ARBA" id="ARBA00023239"/>
    </source>
</evidence>
<dbReference type="SUPFAM" id="SSF52304">
    <property type="entry name" value="Type II 3-dehydroquinate dehydratase"/>
    <property type="match status" value="1"/>
</dbReference>
<feature type="binding site" evidence="7 9">
    <location>
        <position position="79"/>
    </location>
    <ligand>
        <name>substrate</name>
    </ligand>
</feature>
<reference evidence="11" key="1">
    <citation type="submission" date="2019-09" db="EMBL/GenBank/DDBJ databases">
        <title>Characterisation of the sponge microbiome using genome-centric metagenomics.</title>
        <authorList>
            <person name="Engelberts J.P."/>
            <person name="Robbins S.J."/>
            <person name="De Goeij J.M."/>
            <person name="Aranda M."/>
            <person name="Bell S.C."/>
            <person name="Webster N.S."/>
        </authorList>
    </citation>
    <scope>NUCLEOTIDE SEQUENCE</scope>
    <source>
        <strain evidence="11">SB0662_bin_9</strain>
    </source>
</reference>
<keyword evidence="7" id="KW-0057">Aromatic amino acid biosynthesis</keyword>
<dbReference type="Pfam" id="PF01220">
    <property type="entry name" value="DHquinase_II"/>
    <property type="match status" value="1"/>
</dbReference>
<dbReference type="NCBIfam" id="NF003807">
    <property type="entry name" value="PRK05395.1-4"/>
    <property type="match status" value="1"/>
</dbReference>
<dbReference type="PIRSF" id="PIRSF001399">
    <property type="entry name" value="DHquinase_II"/>
    <property type="match status" value="1"/>
</dbReference>
<feature type="binding site" evidence="7 9">
    <location>
        <begin position="100"/>
        <end position="101"/>
    </location>
    <ligand>
        <name>substrate</name>
    </ligand>
</feature>
<feature type="binding site" evidence="7 9">
    <location>
        <position position="110"/>
    </location>
    <ligand>
        <name>substrate</name>
    </ligand>
</feature>
<dbReference type="AlphaFoldDB" id="A0A6B1DX72"/>
<comment type="subunit">
    <text evidence="4 7">Homododecamer.</text>
</comment>
<sequence>MARIQIVNGPNLNLLGTRETSIYGTFTLADVERSLTAEFGERHSLGFFQSNHEGEIVDELHRCRSQADGVVLNPGAFTHYSLAIHDAIKAIETPVVEVHISNIHARDSFRHTSVLVAACLGQVSGFGRNSYHLAVSALERHLQATD</sequence>
<dbReference type="NCBIfam" id="NF003806">
    <property type="entry name" value="PRK05395.1-3"/>
    <property type="match status" value="1"/>
</dbReference>
<feature type="active site" description="Proton donor" evidence="7 8">
    <location>
        <position position="99"/>
    </location>
</feature>
<dbReference type="Gene3D" id="3.40.50.9100">
    <property type="entry name" value="Dehydroquinase, class II"/>
    <property type="match status" value="1"/>
</dbReference>
<evidence type="ECO:0000256" key="3">
    <source>
        <dbReference type="ARBA" id="ARBA00011037"/>
    </source>
</evidence>
<feature type="site" description="Transition state stabilizer" evidence="7 10">
    <location>
        <position position="18"/>
    </location>
</feature>
<evidence type="ECO:0000256" key="10">
    <source>
        <dbReference type="PIRSR" id="PIRSR001399-3"/>
    </source>
</evidence>
<evidence type="ECO:0000256" key="8">
    <source>
        <dbReference type="PIRSR" id="PIRSR001399-1"/>
    </source>
</evidence>
<feature type="binding site" evidence="7 9">
    <location>
        <position position="73"/>
    </location>
    <ligand>
        <name>substrate</name>
    </ligand>
</feature>
<feature type="active site" description="Proton acceptor" evidence="7 8">
    <location>
        <position position="23"/>
    </location>
</feature>
<keyword evidence="6 7" id="KW-0456">Lyase</keyword>
<feature type="binding site" evidence="7 9">
    <location>
        <position position="86"/>
    </location>
    <ligand>
        <name>substrate</name>
    </ligand>
</feature>
<dbReference type="EC" id="4.2.1.10" evidence="5 7"/>